<protein>
    <recommendedName>
        <fullName evidence="3">beta-N-acetylhexosaminidase</fullName>
        <ecNumber evidence="3">3.2.1.52</ecNumber>
    </recommendedName>
</protein>
<evidence type="ECO:0000313" key="9">
    <source>
        <dbReference type="EMBL" id="KAA2262447.1"/>
    </source>
</evidence>
<dbReference type="InterPro" id="IPR015882">
    <property type="entry name" value="HEX_bac_N"/>
</dbReference>
<dbReference type="PANTHER" id="PTHR22600">
    <property type="entry name" value="BETA-HEXOSAMINIDASE"/>
    <property type="match status" value="1"/>
</dbReference>
<gene>
    <name evidence="9" type="ORF">F0L68_14400</name>
</gene>
<dbReference type="Gene3D" id="3.20.20.80">
    <property type="entry name" value="Glycosidases"/>
    <property type="match status" value="1"/>
</dbReference>
<evidence type="ECO:0000313" key="10">
    <source>
        <dbReference type="Proteomes" id="UP000323454"/>
    </source>
</evidence>
<name>A0A5B2XF97_9PSEU</name>
<dbReference type="PIRSF" id="PIRSF001093">
    <property type="entry name" value="B-hxosamndse_ab_euk"/>
    <property type="match status" value="1"/>
</dbReference>
<comment type="similarity">
    <text evidence="2">Belongs to the glycosyl hydrolase 20 family.</text>
</comment>
<dbReference type="EMBL" id="VUOB01000022">
    <property type="protein sequence ID" value="KAA2262447.1"/>
    <property type="molecule type" value="Genomic_DNA"/>
</dbReference>
<reference evidence="9 10" key="1">
    <citation type="submission" date="2019-09" db="EMBL/GenBank/DDBJ databases">
        <title>Goodfellowia gen. nov., a new genus of the Pseudonocardineae related to Actinoalloteichus, containing Goodfellowia coeruleoviolacea gen. nov., comb. nov. gen. nov., comb. nov.</title>
        <authorList>
            <person name="Labeda D."/>
        </authorList>
    </citation>
    <scope>NUCLEOTIDE SEQUENCE [LARGE SCALE GENOMIC DNA]</scope>
    <source>
        <strain evidence="9 10">AN110305</strain>
    </source>
</reference>
<keyword evidence="5" id="KW-0326">Glycosidase</keyword>
<dbReference type="Proteomes" id="UP000323454">
    <property type="component" value="Unassembled WGS sequence"/>
</dbReference>
<evidence type="ECO:0000259" key="8">
    <source>
        <dbReference type="Pfam" id="PF02838"/>
    </source>
</evidence>
<dbReference type="AlphaFoldDB" id="A0A5B2XF97"/>
<dbReference type="CDD" id="cd06563">
    <property type="entry name" value="GH20_chitobiase-like"/>
    <property type="match status" value="1"/>
</dbReference>
<evidence type="ECO:0000256" key="4">
    <source>
        <dbReference type="ARBA" id="ARBA00022801"/>
    </source>
</evidence>
<reference evidence="9 10" key="2">
    <citation type="submission" date="2019-09" db="EMBL/GenBank/DDBJ databases">
        <authorList>
            <person name="Jin C."/>
        </authorList>
    </citation>
    <scope>NUCLEOTIDE SEQUENCE [LARGE SCALE GENOMIC DNA]</scope>
    <source>
        <strain evidence="9 10">AN110305</strain>
    </source>
</reference>
<evidence type="ECO:0000256" key="2">
    <source>
        <dbReference type="ARBA" id="ARBA00006285"/>
    </source>
</evidence>
<evidence type="ECO:0000259" key="7">
    <source>
        <dbReference type="Pfam" id="PF00728"/>
    </source>
</evidence>
<dbReference type="GO" id="GO:0004563">
    <property type="term" value="F:beta-N-acetylhexosaminidase activity"/>
    <property type="evidence" value="ECO:0007669"/>
    <property type="project" value="UniProtKB-EC"/>
</dbReference>
<comment type="catalytic activity">
    <reaction evidence="1">
        <text>Hydrolysis of terminal non-reducing N-acetyl-D-hexosamine residues in N-acetyl-beta-D-hexosaminides.</text>
        <dbReference type="EC" id="3.2.1.52"/>
    </reaction>
</comment>
<keyword evidence="4" id="KW-0378">Hydrolase</keyword>
<comment type="caution">
    <text evidence="9">The sequence shown here is derived from an EMBL/GenBank/DDBJ whole genome shotgun (WGS) entry which is preliminary data.</text>
</comment>
<evidence type="ECO:0000256" key="5">
    <source>
        <dbReference type="ARBA" id="ARBA00023295"/>
    </source>
</evidence>
<dbReference type="InterPro" id="IPR029018">
    <property type="entry name" value="Hex-like_dom2"/>
</dbReference>
<dbReference type="InterPro" id="IPR015883">
    <property type="entry name" value="Glyco_hydro_20_cat"/>
</dbReference>
<dbReference type="InterPro" id="IPR017853">
    <property type="entry name" value="GH"/>
</dbReference>
<dbReference type="RefSeq" id="WP_149850029.1">
    <property type="nucleotide sequence ID" value="NZ_VUOB01000022.1"/>
</dbReference>
<dbReference type="Gene3D" id="3.30.379.10">
    <property type="entry name" value="Chitobiase/beta-hexosaminidase domain 2-like"/>
    <property type="match status" value="1"/>
</dbReference>
<dbReference type="GO" id="GO:0005975">
    <property type="term" value="P:carbohydrate metabolic process"/>
    <property type="evidence" value="ECO:0007669"/>
    <property type="project" value="InterPro"/>
</dbReference>
<feature type="domain" description="Glycoside hydrolase family 20 catalytic" evidence="7">
    <location>
        <begin position="138"/>
        <end position="482"/>
    </location>
</feature>
<proteinExistence type="inferred from homology"/>
<dbReference type="SUPFAM" id="SSF55545">
    <property type="entry name" value="beta-N-acetylhexosaminidase-like domain"/>
    <property type="match status" value="1"/>
</dbReference>
<dbReference type="EC" id="3.2.1.52" evidence="3"/>
<organism evidence="9 10">
    <name type="scientific">Solihabitans fulvus</name>
    <dbReference type="NCBI Taxonomy" id="1892852"/>
    <lineage>
        <taxon>Bacteria</taxon>
        <taxon>Bacillati</taxon>
        <taxon>Actinomycetota</taxon>
        <taxon>Actinomycetes</taxon>
        <taxon>Pseudonocardiales</taxon>
        <taxon>Pseudonocardiaceae</taxon>
        <taxon>Solihabitans</taxon>
    </lineage>
</organism>
<dbReference type="InterPro" id="IPR025705">
    <property type="entry name" value="Beta_hexosaminidase_sua/sub"/>
</dbReference>
<dbReference type="Pfam" id="PF02838">
    <property type="entry name" value="Glyco_hydro_20b"/>
    <property type="match status" value="1"/>
</dbReference>
<dbReference type="Pfam" id="PF00728">
    <property type="entry name" value="Glyco_hydro_20"/>
    <property type="match status" value="1"/>
</dbReference>
<evidence type="ECO:0000256" key="1">
    <source>
        <dbReference type="ARBA" id="ARBA00001231"/>
    </source>
</evidence>
<evidence type="ECO:0000256" key="3">
    <source>
        <dbReference type="ARBA" id="ARBA00012663"/>
    </source>
</evidence>
<feature type="active site" description="Proton donor" evidence="6">
    <location>
        <position position="312"/>
    </location>
</feature>
<keyword evidence="10" id="KW-1185">Reference proteome</keyword>
<sequence>MTSFDALLPRPVELRPADGLLSLDAGTTLDADDADDAAEPAAAWLRGALRAATGLPLRPAGAESTIRFATVATVTEPEGYRLRVDADGVLVEAADPAGAFYAAQTIRQLLGAPAFRTGAVHSGPWRLPFGEIVDHPRFGWRGGLLDVARHFMPKADVLRFVDLLAAHKLNVLHLHLTDDQGWRFEVRRYPKLTEVGAWRTESRAGHRTEGVFDGRPHGGYYTQDDLREIVAYAAERHVTVVPEIDLPGHMQAAIAAYPALGNTSAQLPVWTDWGINENVLNVADGTLEFLRHVFDELLEVFPGTVIGLGGDEVPTTQWRDNAVAARRMAELGATDPAELHGWIIRQIAEHLAAQGRTAYGWDEILDVGPLPAGAVVASWRGEEAGVAAVRAGHDVVMCPEKHVYLDYRQSELADEPIPVGRLLTVEDVYRYEPIPDGVTGAEPGRVLGAQANVWTEFLDSPRRVDYAAFPRLSAFAEVVWSRPEDRKPEEFLRRLAADHLPRLDALGVEYRPLAGPRPWQTRPGVPGFPRD</sequence>
<accession>A0A5B2XF97</accession>
<dbReference type="GO" id="GO:0030203">
    <property type="term" value="P:glycosaminoglycan metabolic process"/>
    <property type="evidence" value="ECO:0007669"/>
    <property type="project" value="TreeGrafter"/>
</dbReference>
<dbReference type="PANTHER" id="PTHR22600:SF57">
    <property type="entry name" value="BETA-N-ACETYLHEXOSAMINIDASE"/>
    <property type="match status" value="1"/>
</dbReference>
<dbReference type="OrthoDB" id="9763537at2"/>
<dbReference type="GO" id="GO:0016020">
    <property type="term" value="C:membrane"/>
    <property type="evidence" value="ECO:0007669"/>
    <property type="project" value="TreeGrafter"/>
</dbReference>
<feature type="domain" description="Beta-hexosaminidase bacterial type N-terminal" evidence="8">
    <location>
        <begin position="7"/>
        <end position="135"/>
    </location>
</feature>
<dbReference type="SUPFAM" id="SSF51445">
    <property type="entry name" value="(Trans)glycosidases"/>
    <property type="match status" value="1"/>
</dbReference>
<evidence type="ECO:0000256" key="6">
    <source>
        <dbReference type="PIRSR" id="PIRSR625705-1"/>
    </source>
</evidence>
<dbReference type="PRINTS" id="PR00738">
    <property type="entry name" value="GLHYDRLASE20"/>
</dbReference>